<dbReference type="AlphaFoldDB" id="A0AAU9JJD2"/>
<dbReference type="Pfam" id="PF00887">
    <property type="entry name" value="ACBP"/>
    <property type="match status" value="1"/>
</dbReference>
<reference evidence="3" key="1">
    <citation type="submission" date="2021-09" db="EMBL/GenBank/DDBJ databases">
        <authorList>
            <consortium name="AG Swart"/>
            <person name="Singh M."/>
            <person name="Singh A."/>
            <person name="Seah K."/>
            <person name="Emmerich C."/>
        </authorList>
    </citation>
    <scope>NUCLEOTIDE SEQUENCE</scope>
    <source>
        <strain evidence="3">ATCC30299</strain>
    </source>
</reference>
<accession>A0AAU9JJD2</accession>
<protein>
    <recommendedName>
        <fullName evidence="2">ACB domain-containing protein</fullName>
    </recommendedName>
</protein>
<evidence type="ECO:0000313" key="4">
    <source>
        <dbReference type="Proteomes" id="UP001162131"/>
    </source>
</evidence>
<dbReference type="PRINTS" id="PR00689">
    <property type="entry name" value="ACOABINDINGP"/>
</dbReference>
<comment type="caution">
    <text evidence="3">The sequence shown here is derived from an EMBL/GenBank/DDBJ whole genome shotgun (WGS) entry which is preliminary data.</text>
</comment>
<evidence type="ECO:0000256" key="1">
    <source>
        <dbReference type="ARBA" id="ARBA00023121"/>
    </source>
</evidence>
<evidence type="ECO:0000259" key="2">
    <source>
        <dbReference type="PROSITE" id="PS51228"/>
    </source>
</evidence>
<dbReference type="PANTHER" id="PTHR23310:SF77">
    <property type="entry name" value="LD25952P"/>
    <property type="match status" value="1"/>
</dbReference>
<dbReference type="GO" id="GO:0000062">
    <property type="term" value="F:fatty-acyl-CoA binding"/>
    <property type="evidence" value="ECO:0007669"/>
    <property type="project" value="InterPro"/>
</dbReference>
<feature type="domain" description="ACB" evidence="2">
    <location>
        <begin position="1"/>
        <end position="89"/>
    </location>
</feature>
<gene>
    <name evidence="3" type="ORF">BSTOLATCC_MIC36390</name>
</gene>
<dbReference type="PROSITE" id="PS51228">
    <property type="entry name" value="ACB_2"/>
    <property type="match status" value="1"/>
</dbReference>
<dbReference type="InterPro" id="IPR035984">
    <property type="entry name" value="Acyl-CoA-binding_sf"/>
</dbReference>
<dbReference type="PANTHER" id="PTHR23310">
    <property type="entry name" value="ACYL-COA-BINDING PROTEIN, ACBP"/>
    <property type="match status" value="1"/>
</dbReference>
<dbReference type="InterPro" id="IPR000582">
    <property type="entry name" value="Acyl-CoA-binding_protein"/>
</dbReference>
<proteinExistence type="predicted"/>
<organism evidence="3 4">
    <name type="scientific">Blepharisma stoltei</name>
    <dbReference type="NCBI Taxonomy" id="1481888"/>
    <lineage>
        <taxon>Eukaryota</taxon>
        <taxon>Sar</taxon>
        <taxon>Alveolata</taxon>
        <taxon>Ciliophora</taxon>
        <taxon>Postciliodesmatophora</taxon>
        <taxon>Heterotrichea</taxon>
        <taxon>Heterotrichida</taxon>
        <taxon>Blepharismidae</taxon>
        <taxon>Blepharisma</taxon>
    </lineage>
</organism>
<dbReference type="GO" id="GO:0005737">
    <property type="term" value="C:cytoplasm"/>
    <property type="evidence" value="ECO:0007669"/>
    <property type="project" value="TreeGrafter"/>
</dbReference>
<dbReference type="SUPFAM" id="SSF47027">
    <property type="entry name" value="Acyl-CoA binding protein"/>
    <property type="match status" value="1"/>
</dbReference>
<keyword evidence="1" id="KW-0446">Lipid-binding</keyword>
<sequence>MEQEFRKALNYIKDTSNPPLDTNNEQKLDFYALFKQATDGAPKGSAPSRLKVVERAKFMAWKAREKLTKEEAMREYVALLTKLAPKWRERAKL</sequence>
<dbReference type="Gene3D" id="1.20.80.10">
    <property type="match status" value="1"/>
</dbReference>
<name>A0AAU9JJD2_9CILI</name>
<dbReference type="Proteomes" id="UP001162131">
    <property type="component" value="Unassembled WGS sequence"/>
</dbReference>
<dbReference type="EMBL" id="CAJZBQ010000036">
    <property type="protein sequence ID" value="CAG9324604.1"/>
    <property type="molecule type" value="Genomic_DNA"/>
</dbReference>
<dbReference type="GO" id="GO:0006631">
    <property type="term" value="P:fatty acid metabolic process"/>
    <property type="evidence" value="ECO:0007669"/>
    <property type="project" value="TreeGrafter"/>
</dbReference>
<dbReference type="InterPro" id="IPR014352">
    <property type="entry name" value="FERM/acyl-CoA-bd_prot_sf"/>
</dbReference>
<keyword evidence="4" id="KW-1185">Reference proteome</keyword>
<evidence type="ECO:0000313" key="3">
    <source>
        <dbReference type="EMBL" id="CAG9324604.1"/>
    </source>
</evidence>